<dbReference type="EMBL" id="AP024419">
    <property type="protein sequence ID" value="BCR88309.1"/>
    <property type="molecule type" value="Genomic_DNA"/>
</dbReference>
<evidence type="ECO:0000313" key="12">
    <source>
        <dbReference type="Proteomes" id="UP000637239"/>
    </source>
</evidence>
<feature type="transmembrane region" description="Helical" evidence="9">
    <location>
        <begin position="287"/>
        <end position="309"/>
    </location>
</feature>
<feature type="transmembrane region" description="Helical" evidence="9">
    <location>
        <begin position="35"/>
        <end position="56"/>
    </location>
</feature>
<dbReference type="InterPro" id="IPR005828">
    <property type="entry name" value="MFS_sugar_transport-like"/>
</dbReference>
<dbReference type="AlphaFoldDB" id="A0A7R7ZP45"/>
<keyword evidence="12" id="KW-1185">Reference proteome</keyword>
<dbReference type="InterPro" id="IPR003663">
    <property type="entry name" value="Sugar/inositol_transpt"/>
</dbReference>
<evidence type="ECO:0000256" key="5">
    <source>
        <dbReference type="ARBA" id="ARBA00022989"/>
    </source>
</evidence>
<protein>
    <recommendedName>
        <fullName evidence="10">Major facilitator superfamily (MFS) profile domain-containing protein</fullName>
    </recommendedName>
</protein>
<feature type="transmembrane region" description="Helical" evidence="9">
    <location>
        <begin position="329"/>
        <end position="347"/>
    </location>
</feature>
<proteinExistence type="inferred from homology"/>
<dbReference type="GO" id="GO:0005351">
    <property type="term" value="F:carbohydrate:proton symporter activity"/>
    <property type="evidence" value="ECO:0007669"/>
    <property type="project" value="TreeGrafter"/>
</dbReference>
<reference evidence="11" key="1">
    <citation type="submission" date="2021-01" db="EMBL/GenBank/DDBJ databases">
        <authorList>
            <consortium name="Aspergillus chevalieri M1 genome sequencing consortium"/>
            <person name="Kazuki M."/>
            <person name="Futagami T."/>
        </authorList>
    </citation>
    <scope>NUCLEOTIDE SEQUENCE</scope>
    <source>
        <strain evidence="11">M1</strain>
    </source>
</reference>
<dbReference type="KEGG" id="ache:ACHE_40873S"/>
<feature type="transmembrane region" description="Helical" evidence="9">
    <location>
        <begin position="388"/>
        <end position="412"/>
    </location>
</feature>
<keyword evidence="6 9" id="KW-0472">Membrane</keyword>
<sequence>MTQNDNDTREKEKGDHVSRHDEPEKRVMDKGLWQLNCGIIFMLASSAANGYNMSLINGLLSLPEFTKNIAHAGDSVIGLISGGIALGGICSFIPASYMADKFGRKPNVGIGCIIMIIAAIVQTVRPYPWVLFGTRVMLGAGGGLMQSAAPSLVTEIAHPVHRGALTAMYQTAWYWGAILSAAVTLGMLHVSNSWSLKVPCLMQAILPIVQLFGLCLVPESPRWHIAVGLSEEARATLIKYHANGDEQNEAVNAQFQGISKAIHGEMSEMSRSSWKSFFKTKGNLRRLTVCILIGIMTEWAGNGIISYYLAPILNSVGILSPQHQTAINLGLQVWNTLWAAAGALTCERFGRRRLWLISTSSMLLCLALAACLSALFEEHNLHSAGVGVVPMLFLFFAAYDVAYTPLFIAYPVEIMSLSLRSKGLAVTLFTNAAAAFFNQYVNPIAFGQIGWRLYLVYLACLVVWFVMIYILFPETAGRMLEDIDAIFDGESANPEPSVYSESVQNSKVN</sequence>
<evidence type="ECO:0000256" key="1">
    <source>
        <dbReference type="ARBA" id="ARBA00004141"/>
    </source>
</evidence>
<dbReference type="InterPro" id="IPR005829">
    <property type="entry name" value="Sugar_transporter_CS"/>
</dbReference>
<dbReference type="InterPro" id="IPR036259">
    <property type="entry name" value="MFS_trans_sf"/>
</dbReference>
<evidence type="ECO:0000256" key="9">
    <source>
        <dbReference type="SAM" id="Phobius"/>
    </source>
</evidence>
<dbReference type="PROSITE" id="PS00216">
    <property type="entry name" value="SUGAR_TRANSPORT_1"/>
    <property type="match status" value="1"/>
</dbReference>
<name>A0A7R7ZP45_ASPCH</name>
<evidence type="ECO:0000256" key="4">
    <source>
        <dbReference type="ARBA" id="ARBA00022692"/>
    </source>
</evidence>
<feature type="transmembrane region" description="Helical" evidence="9">
    <location>
        <begin position="107"/>
        <end position="124"/>
    </location>
</feature>
<dbReference type="PANTHER" id="PTHR48022">
    <property type="entry name" value="PLASTIDIC GLUCOSE TRANSPORTER 4"/>
    <property type="match status" value="1"/>
</dbReference>
<dbReference type="NCBIfam" id="TIGR00879">
    <property type="entry name" value="SP"/>
    <property type="match status" value="1"/>
</dbReference>
<dbReference type="GO" id="GO:0016020">
    <property type="term" value="C:membrane"/>
    <property type="evidence" value="ECO:0007669"/>
    <property type="project" value="UniProtKB-SubCell"/>
</dbReference>
<feature type="transmembrane region" description="Helical" evidence="9">
    <location>
        <begin position="172"/>
        <end position="190"/>
    </location>
</feature>
<dbReference type="RefSeq" id="XP_043136831.1">
    <property type="nucleotide sequence ID" value="XM_043279121.1"/>
</dbReference>
<dbReference type="PROSITE" id="PS00217">
    <property type="entry name" value="SUGAR_TRANSPORT_2"/>
    <property type="match status" value="1"/>
</dbReference>
<keyword evidence="5 9" id="KW-1133">Transmembrane helix</keyword>
<dbReference type="Proteomes" id="UP000637239">
    <property type="component" value="Chromosome 4"/>
</dbReference>
<evidence type="ECO:0000313" key="11">
    <source>
        <dbReference type="EMBL" id="BCR88309.1"/>
    </source>
</evidence>
<dbReference type="Pfam" id="PF00083">
    <property type="entry name" value="Sugar_tr"/>
    <property type="match status" value="1"/>
</dbReference>
<feature type="transmembrane region" description="Helical" evidence="9">
    <location>
        <begin position="76"/>
        <end position="95"/>
    </location>
</feature>
<dbReference type="GeneID" id="66982668"/>
<keyword evidence="4 9" id="KW-0812">Transmembrane</keyword>
<feature type="transmembrane region" description="Helical" evidence="9">
    <location>
        <begin position="424"/>
        <end position="441"/>
    </location>
</feature>
<evidence type="ECO:0000256" key="2">
    <source>
        <dbReference type="ARBA" id="ARBA00010992"/>
    </source>
</evidence>
<dbReference type="PROSITE" id="PS50850">
    <property type="entry name" value="MFS"/>
    <property type="match status" value="1"/>
</dbReference>
<dbReference type="FunFam" id="1.20.1250.20:FF:000134">
    <property type="entry name" value="MFS sugar transporter protein"/>
    <property type="match status" value="1"/>
</dbReference>
<reference evidence="11" key="2">
    <citation type="submission" date="2021-02" db="EMBL/GenBank/DDBJ databases">
        <title>Aspergillus chevalieri M1 genome sequence.</title>
        <authorList>
            <person name="Kadooka C."/>
            <person name="Mori K."/>
            <person name="Futagami T."/>
        </authorList>
    </citation>
    <scope>NUCLEOTIDE SEQUENCE</scope>
    <source>
        <strain evidence="11">M1</strain>
    </source>
</reference>
<feature type="region of interest" description="Disordered" evidence="8">
    <location>
        <begin position="1"/>
        <end position="23"/>
    </location>
</feature>
<accession>A0A7R7ZP45</accession>
<dbReference type="SUPFAM" id="SSF103473">
    <property type="entry name" value="MFS general substrate transporter"/>
    <property type="match status" value="1"/>
</dbReference>
<comment type="similarity">
    <text evidence="2 7">Belongs to the major facilitator superfamily. Sugar transporter (TC 2.A.1.1) family.</text>
</comment>
<organism evidence="11 12">
    <name type="scientific">Aspergillus chevalieri</name>
    <name type="common">Eurotium chevalieri</name>
    <dbReference type="NCBI Taxonomy" id="182096"/>
    <lineage>
        <taxon>Eukaryota</taxon>
        <taxon>Fungi</taxon>
        <taxon>Dikarya</taxon>
        <taxon>Ascomycota</taxon>
        <taxon>Pezizomycotina</taxon>
        <taxon>Eurotiomycetes</taxon>
        <taxon>Eurotiomycetidae</taxon>
        <taxon>Eurotiales</taxon>
        <taxon>Aspergillaceae</taxon>
        <taxon>Aspergillus</taxon>
        <taxon>Aspergillus subgen. Aspergillus</taxon>
    </lineage>
</organism>
<evidence type="ECO:0000256" key="7">
    <source>
        <dbReference type="RuleBase" id="RU003346"/>
    </source>
</evidence>
<dbReference type="InterPro" id="IPR020846">
    <property type="entry name" value="MFS_dom"/>
</dbReference>
<gene>
    <name evidence="11" type="ORF">ACHE_40873S</name>
</gene>
<evidence type="ECO:0000256" key="6">
    <source>
        <dbReference type="ARBA" id="ARBA00023136"/>
    </source>
</evidence>
<comment type="subcellular location">
    <subcellularLocation>
        <location evidence="1">Membrane</location>
        <topology evidence="1">Multi-pass membrane protein</topology>
    </subcellularLocation>
</comment>
<evidence type="ECO:0000256" key="8">
    <source>
        <dbReference type="SAM" id="MobiDB-lite"/>
    </source>
</evidence>
<evidence type="ECO:0000256" key="3">
    <source>
        <dbReference type="ARBA" id="ARBA00022448"/>
    </source>
</evidence>
<feature type="transmembrane region" description="Helical" evidence="9">
    <location>
        <begin position="453"/>
        <end position="472"/>
    </location>
</feature>
<feature type="domain" description="Major facilitator superfamily (MFS) profile" evidence="10">
    <location>
        <begin position="38"/>
        <end position="476"/>
    </location>
</feature>
<keyword evidence="3 7" id="KW-0813">Transport</keyword>
<dbReference type="PANTHER" id="PTHR48022:SF64">
    <property type="entry name" value="MAJOR FACILITATOR SUPERFAMILY (MFS) PROFILE DOMAIN-CONTAINING PROTEIN"/>
    <property type="match status" value="1"/>
</dbReference>
<dbReference type="Gene3D" id="1.20.1250.20">
    <property type="entry name" value="MFS general substrate transporter like domains"/>
    <property type="match status" value="1"/>
</dbReference>
<dbReference type="InterPro" id="IPR050360">
    <property type="entry name" value="MFS_Sugar_Transporters"/>
</dbReference>
<evidence type="ECO:0000259" key="10">
    <source>
        <dbReference type="PROSITE" id="PS50850"/>
    </source>
</evidence>
<feature type="transmembrane region" description="Helical" evidence="9">
    <location>
        <begin position="354"/>
        <end position="376"/>
    </location>
</feature>